<protein>
    <submittedName>
        <fullName evidence="3">Sulfite exporter TauE/SafE family protein</fullName>
    </submittedName>
</protein>
<evidence type="ECO:0000313" key="4">
    <source>
        <dbReference type="Proteomes" id="UP001642900"/>
    </source>
</evidence>
<dbReference type="PANTHER" id="PTHR42208">
    <property type="entry name" value="HEAVY METAL TRANSPORTER-RELATED"/>
    <property type="match status" value="1"/>
</dbReference>
<feature type="transmembrane region" description="Helical" evidence="1">
    <location>
        <begin position="6"/>
        <end position="30"/>
    </location>
</feature>
<feature type="transmembrane region" description="Helical" evidence="1">
    <location>
        <begin position="51"/>
        <end position="75"/>
    </location>
</feature>
<dbReference type="EMBL" id="JAAKZF010000053">
    <property type="protein sequence ID" value="NGO54466.1"/>
    <property type="molecule type" value="Genomic_DNA"/>
</dbReference>
<evidence type="ECO:0000256" key="1">
    <source>
        <dbReference type="SAM" id="Phobius"/>
    </source>
</evidence>
<evidence type="ECO:0000259" key="2">
    <source>
        <dbReference type="Pfam" id="PF13386"/>
    </source>
</evidence>
<comment type="caution">
    <text evidence="3">The sequence shown here is derived from an EMBL/GenBank/DDBJ whole genome shotgun (WGS) entry which is preliminary data.</text>
</comment>
<feature type="transmembrane region" description="Helical" evidence="1">
    <location>
        <begin position="139"/>
        <end position="160"/>
    </location>
</feature>
<dbReference type="RefSeq" id="WP_165032799.1">
    <property type="nucleotide sequence ID" value="NZ_JAAKZF010000053.1"/>
</dbReference>
<dbReference type="InterPro" id="IPR039447">
    <property type="entry name" value="UreH-like_TM_dom"/>
</dbReference>
<organism evidence="3 4">
    <name type="scientific">Allomesorhizobium camelthorni</name>
    <dbReference type="NCBI Taxonomy" id="475069"/>
    <lineage>
        <taxon>Bacteria</taxon>
        <taxon>Pseudomonadati</taxon>
        <taxon>Pseudomonadota</taxon>
        <taxon>Alphaproteobacteria</taxon>
        <taxon>Hyphomicrobiales</taxon>
        <taxon>Phyllobacteriaceae</taxon>
        <taxon>Allomesorhizobium</taxon>
    </lineage>
</organism>
<dbReference type="Pfam" id="PF13386">
    <property type="entry name" value="DsbD_2"/>
    <property type="match status" value="1"/>
</dbReference>
<dbReference type="PANTHER" id="PTHR42208:SF1">
    <property type="entry name" value="HEAVY METAL TRANSPORTER"/>
    <property type="match status" value="1"/>
</dbReference>
<feature type="transmembrane region" description="Helical" evidence="1">
    <location>
        <begin position="205"/>
        <end position="226"/>
    </location>
</feature>
<evidence type="ECO:0000313" key="3">
    <source>
        <dbReference type="EMBL" id="NGO54466.1"/>
    </source>
</evidence>
<keyword evidence="1" id="KW-0472">Membrane</keyword>
<proteinExistence type="predicted"/>
<dbReference type="Proteomes" id="UP001642900">
    <property type="component" value="Unassembled WGS sequence"/>
</dbReference>
<feature type="domain" description="Urease accessory protein UreH-like transmembrane" evidence="2">
    <location>
        <begin position="7"/>
        <end position="218"/>
    </location>
</feature>
<sequence length="242" mass="24760">MTYYLVIFAAGLAGSFHCIGMCGGFACGLGRDPRGGGATVARHLLYNAGRLTTYCFLGALAGALGQVICATQGSIAPPLLDGSLDIAQQILAIVAGLLMIAMALQFFGLLQVFHRLAIGFGGSTFSMSLRSLLTARSSAAPLAFGVFNGFLPCPLVYAFAAQAASTAGALPGFLVMASFGLGTFPAMLMMGGVGQVLGPAWRRRGVRLAGGFILLLGLITLSRGLLPSDAHIGHALLSGHPV</sequence>
<dbReference type="AlphaFoldDB" id="A0A6G4WJR4"/>
<feature type="transmembrane region" description="Helical" evidence="1">
    <location>
        <begin position="172"/>
        <end position="193"/>
    </location>
</feature>
<reference evidence="3 4" key="1">
    <citation type="submission" date="2020-02" db="EMBL/GenBank/DDBJ databases">
        <title>Genome sequence of strain CCNWXJ40-4.</title>
        <authorList>
            <person name="Gao J."/>
            <person name="Sun J."/>
        </authorList>
    </citation>
    <scope>NUCLEOTIDE SEQUENCE [LARGE SCALE GENOMIC DNA]</scope>
    <source>
        <strain evidence="3 4">CCNWXJ 40-4</strain>
    </source>
</reference>
<keyword evidence="1" id="KW-1133">Transmembrane helix</keyword>
<feature type="transmembrane region" description="Helical" evidence="1">
    <location>
        <begin position="90"/>
        <end position="118"/>
    </location>
</feature>
<accession>A0A6G4WJR4</accession>
<keyword evidence="4" id="KW-1185">Reference proteome</keyword>
<name>A0A6G4WJR4_9HYPH</name>
<keyword evidence="1" id="KW-0812">Transmembrane</keyword>
<gene>
    <name evidence="3" type="ORF">G6N73_25610</name>
</gene>